<dbReference type="GO" id="GO:0015818">
    <property type="term" value="P:isoleucine transport"/>
    <property type="evidence" value="ECO:0007669"/>
    <property type="project" value="TreeGrafter"/>
</dbReference>
<dbReference type="GO" id="GO:0015190">
    <property type="term" value="F:L-leucine transmembrane transporter activity"/>
    <property type="evidence" value="ECO:0007669"/>
    <property type="project" value="TreeGrafter"/>
</dbReference>
<evidence type="ECO:0000256" key="1">
    <source>
        <dbReference type="ARBA" id="ARBA00004651"/>
    </source>
</evidence>
<evidence type="ECO:0000256" key="4">
    <source>
        <dbReference type="ARBA" id="ARBA00022475"/>
    </source>
</evidence>
<evidence type="ECO:0000313" key="10">
    <source>
        <dbReference type="EMBL" id="TCS93860.1"/>
    </source>
</evidence>
<keyword evidence="5 9" id="KW-0812">Transmembrane</keyword>
<dbReference type="PANTHER" id="PTHR30588">
    <property type="entry name" value="BRANCHED-CHAIN AMINO ACID TRANSPORT SYSTEM 2 CARRIER PROTEIN"/>
    <property type="match status" value="1"/>
</dbReference>
<keyword evidence="11" id="KW-1185">Reference proteome</keyword>
<dbReference type="NCBIfam" id="TIGR00796">
    <property type="entry name" value="livcs"/>
    <property type="match status" value="1"/>
</dbReference>
<feature type="transmembrane region" description="Helical" evidence="9">
    <location>
        <begin position="403"/>
        <end position="429"/>
    </location>
</feature>
<feature type="transmembrane region" description="Helical" evidence="9">
    <location>
        <begin position="194"/>
        <end position="214"/>
    </location>
</feature>
<evidence type="ECO:0000256" key="6">
    <source>
        <dbReference type="ARBA" id="ARBA00022970"/>
    </source>
</evidence>
<comment type="caution">
    <text evidence="9">Lacks conserved residue(s) required for the propagation of feature annotation.</text>
</comment>
<feature type="transmembrane region" description="Helical" evidence="9">
    <location>
        <begin position="370"/>
        <end position="391"/>
    </location>
</feature>
<feature type="transmembrane region" description="Helical" evidence="9">
    <location>
        <begin position="272"/>
        <end position="296"/>
    </location>
</feature>
<comment type="caution">
    <text evidence="10">The sequence shown here is derived from an EMBL/GenBank/DDBJ whole genome shotgun (WGS) entry which is preliminary data.</text>
</comment>
<proteinExistence type="inferred from homology"/>
<dbReference type="InterPro" id="IPR004685">
    <property type="entry name" value="Brnchd-chn_aa_trnsp_Livcs"/>
</dbReference>
<dbReference type="RefSeq" id="WP_131925189.1">
    <property type="nucleotide sequence ID" value="NZ_SMAG01000005.1"/>
</dbReference>
<evidence type="ECO:0000256" key="7">
    <source>
        <dbReference type="ARBA" id="ARBA00022989"/>
    </source>
</evidence>
<feature type="transmembrane region" description="Helical" evidence="9">
    <location>
        <begin position="117"/>
        <end position="139"/>
    </location>
</feature>
<evidence type="ECO:0000256" key="9">
    <source>
        <dbReference type="RuleBase" id="RU362122"/>
    </source>
</evidence>
<keyword evidence="6 9" id="KW-0029">Amino-acid transport</keyword>
<gene>
    <name evidence="10" type="ORF">EDD58_10569</name>
</gene>
<sequence length="444" mass="47495">MKHLSKKDMLFISLMLFSLFFGAGNLIFPPFLGQSAGTSLWPSMAGFILSAVGLPILGVVAVAKANGLHSLASRVHPFFSAIFTLIIYLAIGPLLGIPRAGSLAFEMGVSPFLSKDMNLTLALFIYTFVYFGLSYWLALSPSKLVDRFGKLLTPVILLLILIIFVRALTHSFGAPALPTADYAAMPFAKGFLDGYLTMDTIAALNFGIVISLTLKQKGVSHSKQIVSYSIRAGLLAGLILTLIYIMLGYLGAINHGTTENGAQTLTQVVLTLFGSSGAIILGLVFSLACLTTSVGLITSCSQYFTTIIPKVKYRTWVTVITGSSLVFANLGLTKILLISVPALTAIYPIAITLIILTLLNDLFGGNRSVYATTTLFVSIVSISDAFIQSGINLGPINTLVKSLPLYTFGFGWLVPAAIGVLIGLLIKILNKQQSFKKSQQSKVS</sequence>
<comment type="subcellular location">
    <subcellularLocation>
        <location evidence="1 9">Cell membrane</location>
        <topology evidence="1 9">Multi-pass membrane protein</topology>
    </subcellularLocation>
</comment>
<evidence type="ECO:0000256" key="8">
    <source>
        <dbReference type="ARBA" id="ARBA00023136"/>
    </source>
</evidence>
<accession>A0A4R3L505</accession>
<feature type="transmembrane region" description="Helical" evidence="9">
    <location>
        <begin position="75"/>
        <end position="97"/>
    </location>
</feature>
<evidence type="ECO:0000256" key="2">
    <source>
        <dbReference type="ARBA" id="ARBA00008540"/>
    </source>
</evidence>
<dbReference type="GO" id="GO:0005886">
    <property type="term" value="C:plasma membrane"/>
    <property type="evidence" value="ECO:0007669"/>
    <property type="project" value="UniProtKB-SubCell"/>
</dbReference>
<organism evidence="10 11">
    <name type="scientific">Hazenella coriacea</name>
    <dbReference type="NCBI Taxonomy" id="1179467"/>
    <lineage>
        <taxon>Bacteria</taxon>
        <taxon>Bacillati</taxon>
        <taxon>Bacillota</taxon>
        <taxon>Bacilli</taxon>
        <taxon>Bacillales</taxon>
        <taxon>Thermoactinomycetaceae</taxon>
        <taxon>Hazenella</taxon>
    </lineage>
</organism>
<keyword evidence="8 9" id="KW-0472">Membrane</keyword>
<feature type="transmembrane region" description="Helical" evidence="9">
    <location>
        <begin position="43"/>
        <end position="63"/>
    </location>
</feature>
<dbReference type="EMBL" id="SMAG01000005">
    <property type="protein sequence ID" value="TCS93860.1"/>
    <property type="molecule type" value="Genomic_DNA"/>
</dbReference>
<dbReference type="GO" id="GO:0015188">
    <property type="term" value="F:L-isoleucine transmembrane transporter activity"/>
    <property type="evidence" value="ECO:0007669"/>
    <property type="project" value="TreeGrafter"/>
</dbReference>
<keyword evidence="4" id="KW-1003">Cell membrane</keyword>
<keyword evidence="3 9" id="KW-0813">Transport</keyword>
<name>A0A4R3L505_9BACL</name>
<keyword evidence="7 9" id="KW-1133">Transmembrane helix</keyword>
<dbReference type="PANTHER" id="PTHR30588:SF0">
    <property type="entry name" value="BRANCHED-CHAIN AMINO ACID PERMEASE BRNQ"/>
    <property type="match status" value="1"/>
</dbReference>
<reference evidence="10 11" key="1">
    <citation type="submission" date="2019-03" db="EMBL/GenBank/DDBJ databases">
        <title>Genomic Encyclopedia of Type Strains, Phase IV (KMG-IV): sequencing the most valuable type-strain genomes for metagenomic binning, comparative biology and taxonomic classification.</title>
        <authorList>
            <person name="Goeker M."/>
        </authorList>
    </citation>
    <scope>NUCLEOTIDE SEQUENCE [LARGE SCALE GENOMIC DNA]</scope>
    <source>
        <strain evidence="10 11">DSM 45707</strain>
    </source>
</reference>
<feature type="transmembrane region" description="Helical" evidence="9">
    <location>
        <begin position="345"/>
        <end position="363"/>
    </location>
</feature>
<evidence type="ECO:0000256" key="5">
    <source>
        <dbReference type="ARBA" id="ARBA00022692"/>
    </source>
</evidence>
<comment type="function">
    <text evidence="9">Component of the transport system for branched-chain amino acids.</text>
</comment>
<dbReference type="Proteomes" id="UP000294937">
    <property type="component" value="Unassembled WGS sequence"/>
</dbReference>
<dbReference type="OrthoDB" id="9783920at2"/>
<evidence type="ECO:0000256" key="3">
    <source>
        <dbReference type="ARBA" id="ARBA00022448"/>
    </source>
</evidence>
<feature type="transmembrane region" description="Helical" evidence="9">
    <location>
        <begin position="234"/>
        <end position="252"/>
    </location>
</feature>
<feature type="transmembrane region" description="Helical" evidence="9">
    <location>
        <begin position="151"/>
        <end position="174"/>
    </location>
</feature>
<dbReference type="AlphaFoldDB" id="A0A4R3L505"/>
<comment type="similarity">
    <text evidence="2 9">Belongs to the branched chain amino acid transporter family.</text>
</comment>
<dbReference type="GO" id="GO:0015820">
    <property type="term" value="P:L-leucine transport"/>
    <property type="evidence" value="ECO:0007669"/>
    <property type="project" value="TreeGrafter"/>
</dbReference>
<dbReference type="GO" id="GO:0005304">
    <property type="term" value="F:L-valine transmembrane transporter activity"/>
    <property type="evidence" value="ECO:0007669"/>
    <property type="project" value="TreeGrafter"/>
</dbReference>
<feature type="transmembrane region" description="Helical" evidence="9">
    <location>
        <begin position="316"/>
        <end position="339"/>
    </location>
</feature>
<protein>
    <recommendedName>
        <fullName evidence="9">Branched-chain amino acid transport system carrier protein</fullName>
    </recommendedName>
</protein>
<evidence type="ECO:0000313" key="11">
    <source>
        <dbReference type="Proteomes" id="UP000294937"/>
    </source>
</evidence>
<dbReference type="Pfam" id="PF05525">
    <property type="entry name" value="Branch_AA_trans"/>
    <property type="match status" value="1"/>
</dbReference>